<dbReference type="SMART" id="SM00356">
    <property type="entry name" value="ZnF_C3H1"/>
    <property type="match status" value="1"/>
</dbReference>
<evidence type="ECO:0000256" key="5">
    <source>
        <dbReference type="ARBA" id="ARBA00022490"/>
    </source>
</evidence>
<keyword evidence="10 12" id="KW-0862">Zinc</keyword>
<evidence type="ECO:0000313" key="15">
    <source>
        <dbReference type="Proteomes" id="UP001266305"/>
    </source>
</evidence>
<accession>A0ABQ9U336</accession>
<keyword evidence="8 12" id="KW-0863">Zinc-finger</keyword>
<dbReference type="SUPFAM" id="SSF90229">
    <property type="entry name" value="CCCH zinc finger"/>
    <property type="match status" value="1"/>
</dbReference>
<dbReference type="InterPro" id="IPR000571">
    <property type="entry name" value="Znf_CCCH"/>
</dbReference>
<reference evidence="14 15" key="1">
    <citation type="submission" date="2023-05" db="EMBL/GenBank/DDBJ databases">
        <title>B98-5 Cell Line De Novo Hybrid Assembly: An Optical Mapping Approach.</title>
        <authorList>
            <person name="Kananen K."/>
            <person name="Auerbach J.A."/>
            <person name="Kautto E."/>
            <person name="Blachly J.S."/>
        </authorList>
    </citation>
    <scope>NUCLEOTIDE SEQUENCE [LARGE SCALE GENOMIC DNA]</scope>
    <source>
        <strain evidence="14">B95-8</strain>
        <tissue evidence="14">Cell line</tissue>
    </source>
</reference>
<dbReference type="EMBL" id="JASSZA010000016">
    <property type="protein sequence ID" value="KAK2091436.1"/>
    <property type="molecule type" value="Genomic_DNA"/>
</dbReference>
<dbReference type="Proteomes" id="UP001266305">
    <property type="component" value="Unassembled WGS sequence"/>
</dbReference>
<keyword evidence="5" id="KW-0963">Cytoplasm</keyword>
<protein>
    <recommendedName>
        <fullName evidence="4">RING-type E3 ubiquitin transferase</fullName>
        <ecNumber evidence="4">2.3.2.27</ecNumber>
    </recommendedName>
</protein>
<feature type="zinc finger region" description="C3H1-type" evidence="12">
    <location>
        <begin position="100"/>
        <end position="129"/>
    </location>
</feature>
<comment type="caution">
    <text evidence="14">The sequence shown here is derived from an EMBL/GenBank/DDBJ whole genome shotgun (WGS) entry which is preliminary data.</text>
</comment>
<evidence type="ECO:0000256" key="2">
    <source>
        <dbReference type="ARBA" id="ARBA00004123"/>
    </source>
</evidence>
<dbReference type="Gene3D" id="4.10.1000.10">
    <property type="entry name" value="Zinc finger, CCCH-type"/>
    <property type="match status" value="1"/>
</dbReference>
<proteinExistence type="predicted"/>
<sequence>MSITAMQSSATYAHQSYESKAACIPQLISLLSFLHEGPYVTTEKALGSTGDCQEKQYGTQNHEAGSITCRQGERMWWDLQGQDRLESKGHLNSSVTRVFKNRKKACKYFEQGKGTCPFGSKCLYRHAYPDGRLAEPEKPRKQLSSQGTVRFFNSVRLWDFIENRESQHVPNNEDVDMTELGDLFMHLSGVESSEP</sequence>
<gene>
    <name evidence="14" type="ORF">P7K49_030720</name>
</gene>
<evidence type="ECO:0000256" key="3">
    <source>
        <dbReference type="ARBA" id="ARBA00004496"/>
    </source>
</evidence>
<keyword evidence="7" id="KW-0677">Repeat</keyword>
<evidence type="ECO:0000256" key="9">
    <source>
        <dbReference type="ARBA" id="ARBA00022786"/>
    </source>
</evidence>
<evidence type="ECO:0000256" key="11">
    <source>
        <dbReference type="ARBA" id="ARBA00023242"/>
    </source>
</evidence>
<evidence type="ECO:0000256" key="1">
    <source>
        <dbReference type="ARBA" id="ARBA00000900"/>
    </source>
</evidence>
<keyword evidence="6 12" id="KW-0479">Metal-binding</keyword>
<evidence type="ECO:0000259" key="13">
    <source>
        <dbReference type="PROSITE" id="PS50103"/>
    </source>
</evidence>
<dbReference type="PROSITE" id="PS50103">
    <property type="entry name" value="ZF_C3H1"/>
    <property type="match status" value="1"/>
</dbReference>
<comment type="subcellular location">
    <subcellularLocation>
        <location evidence="3">Cytoplasm</location>
    </subcellularLocation>
    <subcellularLocation>
        <location evidence="2">Nucleus</location>
    </subcellularLocation>
</comment>
<evidence type="ECO:0000256" key="12">
    <source>
        <dbReference type="PROSITE-ProRule" id="PRU00723"/>
    </source>
</evidence>
<dbReference type="EC" id="2.3.2.27" evidence="4"/>
<evidence type="ECO:0000256" key="10">
    <source>
        <dbReference type="ARBA" id="ARBA00022833"/>
    </source>
</evidence>
<dbReference type="PANTHER" id="PTHR11224:SF17">
    <property type="entry name" value="E3 UBIQUITIN-PROTEIN LIGASE MAKORIN-2"/>
    <property type="match status" value="1"/>
</dbReference>
<dbReference type="InterPro" id="IPR036855">
    <property type="entry name" value="Znf_CCCH_sf"/>
</dbReference>
<dbReference type="PANTHER" id="PTHR11224">
    <property type="entry name" value="MAKORIN-RELATED"/>
    <property type="match status" value="1"/>
</dbReference>
<feature type="domain" description="C3H1-type" evidence="13">
    <location>
        <begin position="100"/>
        <end position="129"/>
    </location>
</feature>
<comment type="catalytic activity">
    <reaction evidence="1">
        <text>S-ubiquitinyl-[E2 ubiquitin-conjugating enzyme]-L-cysteine + [acceptor protein]-L-lysine = [E2 ubiquitin-conjugating enzyme]-L-cysteine + N(6)-ubiquitinyl-[acceptor protein]-L-lysine.</text>
        <dbReference type="EC" id="2.3.2.27"/>
    </reaction>
</comment>
<keyword evidence="9" id="KW-0833">Ubl conjugation pathway</keyword>
<evidence type="ECO:0000313" key="14">
    <source>
        <dbReference type="EMBL" id="KAK2091436.1"/>
    </source>
</evidence>
<dbReference type="InterPro" id="IPR045072">
    <property type="entry name" value="MKRN-like"/>
</dbReference>
<keyword evidence="15" id="KW-1185">Reference proteome</keyword>
<evidence type="ECO:0000256" key="8">
    <source>
        <dbReference type="ARBA" id="ARBA00022771"/>
    </source>
</evidence>
<name>A0ABQ9U336_SAGOE</name>
<evidence type="ECO:0000256" key="6">
    <source>
        <dbReference type="ARBA" id="ARBA00022723"/>
    </source>
</evidence>
<evidence type="ECO:0000256" key="4">
    <source>
        <dbReference type="ARBA" id="ARBA00012483"/>
    </source>
</evidence>
<keyword evidence="11" id="KW-0539">Nucleus</keyword>
<evidence type="ECO:0000256" key="7">
    <source>
        <dbReference type="ARBA" id="ARBA00022737"/>
    </source>
</evidence>
<organism evidence="14 15">
    <name type="scientific">Saguinus oedipus</name>
    <name type="common">Cotton-top tamarin</name>
    <name type="synonym">Oedipomidas oedipus</name>
    <dbReference type="NCBI Taxonomy" id="9490"/>
    <lineage>
        <taxon>Eukaryota</taxon>
        <taxon>Metazoa</taxon>
        <taxon>Chordata</taxon>
        <taxon>Craniata</taxon>
        <taxon>Vertebrata</taxon>
        <taxon>Euteleostomi</taxon>
        <taxon>Mammalia</taxon>
        <taxon>Eutheria</taxon>
        <taxon>Euarchontoglires</taxon>
        <taxon>Primates</taxon>
        <taxon>Haplorrhini</taxon>
        <taxon>Platyrrhini</taxon>
        <taxon>Cebidae</taxon>
        <taxon>Callitrichinae</taxon>
        <taxon>Saguinus</taxon>
    </lineage>
</organism>